<evidence type="ECO:0000256" key="7">
    <source>
        <dbReference type="SAM" id="Coils"/>
    </source>
</evidence>
<evidence type="ECO:0000256" key="4">
    <source>
        <dbReference type="ARBA" id="ARBA00022741"/>
    </source>
</evidence>
<dbReference type="AlphaFoldDB" id="A0A7C3WLV7"/>
<comment type="similarity">
    <text evidence="2">Belongs to the PhoH family.</text>
</comment>
<dbReference type="SUPFAM" id="SSF52540">
    <property type="entry name" value="P-loop containing nucleoside triphosphate hydrolases"/>
    <property type="match status" value="1"/>
</dbReference>
<reference evidence="9" key="1">
    <citation type="journal article" date="2020" name="mSystems">
        <title>Genome- and Community-Level Interaction Insights into Carbon Utilization and Element Cycling Functions of Hydrothermarchaeota in Hydrothermal Sediment.</title>
        <authorList>
            <person name="Zhou Z."/>
            <person name="Liu Y."/>
            <person name="Xu W."/>
            <person name="Pan J."/>
            <person name="Luo Z.H."/>
            <person name="Li M."/>
        </authorList>
    </citation>
    <scope>NUCLEOTIDE SEQUENCE [LARGE SCALE GENOMIC DNA]</scope>
    <source>
        <strain evidence="9">SpSt-751</strain>
    </source>
</reference>
<dbReference type="EMBL" id="DTGA01000078">
    <property type="protein sequence ID" value="HGB30866.1"/>
    <property type="molecule type" value="Genomic_DNA"/>
</dbReference>
<protein>
    <recommendedName>
        <fullName evidence="6">PhoH-like protein</fullName>
    </recommendedName>
</protein>
<evidence type="ECO:0000256" key="5">
    <source>
        <dbReference type="ARBA" id="ARBA00022840"/>
    </source>
</evidence>
<keyword evidence="7" id="KW-0175">Coiled coil</keyword>
<dbReference type="InterPro" id="IPR027417">
    <property type="entry name" value="P-loop_NTPase"/>
</dbReference>
<organism evidence="9">
    <name type="scientific">Dictyoglomus turgidum</name>
    <dbReference type="NCBI Taxonomy" id="513050"/>
    <lineage>
        <taxon>Bacteria</taxon>
        <taxon>Pseudomonadati</taxon>
        <taxon>Dictyoglomota</taxon>
        <taxon>Dictyoglomia</taxon>
        <taxon>Dictyoglomales</taxon>
        <taxon>Dictyoglomaceae</taxon>
        <taxon>Dictyoglomus</taxon>
    </lineage>
</organism>
<comment type="subcellular location">
    <subcellularLocation>
        <location evidence="1">Cytoplasm</location>
    </subcellularLocation>
</comment>
<evidence type="ECO:0000256" key="6">
    <source>
        <dbReference type="ARBA" id="ARBA00039970"/>
    </source>
</evidence>
<dbReference type="InterPro" id="IPR003714">
    <property type="entry name" value="PhoH"/>
</dbReference>
<dbReference type="Pfam" id="PF02562">
    <property type="entry name" value="PhoH"/>
    <property type="match status" value="1"/>
</dbReference>
<gene>
    <name evidence="9" type="ORF">ENV35_03200</name>
</gene>
<dbReference type="GO" id="GO:0005829">
    <property type="term" value="C:cytosol"/>
    <property type="evidence" value="ECO:0007669"/>
    <property type="project" value="TreeGrafter"/>
</dbReference>
<dbReference type="FunFam" id="3.40.50.300:FF:000013">
    <property type="entry name" value="PhoH family ATPase"/>
    <property type="match status" value="1"/>
</dbReference>
<proteinExistence type="inferred from homology"/>
<evidence type="ECO:0000313" key="9">
    <source>
        <dbReference type="EMBL" id="HGB30866.1"/>
    </source>
</evidence>
<keyword evidence="3" id="KW-0963">Cytoplasm</keyword>
<name>A0A7C3WLV7_9BACT</name>
<evidence type="ECO:0000256" key="3">
    <source>
        <dbReference type="ARBA" id="ARBA00022490"/>
    </source>
</evidence>
<accession>A0A7C3WLV7</accession>
<dbReference type="PANTHER" id="PTHR30473:SF1">
    <property type="entry name" value="PHOH-LIKE PROTEIN"/>
    <property type="match status" value="1"/>
</dbReference>
<keyword evidence="4" id="KW-0547">Nucleotide-binding</keyword>
<evidence type="ECO:0000256" key="1">
    <source>
        <dbReference type="ARBA" id="ARBA00004496"/>
    </source>
</evidence>
<keyword evidence="5" id="KW-0067">ATP-binding</keyword>
<feature type="domain" description="PhoH-like protein" evidence="8">
    <location>
        <begin position="88"/>
        <end position="291"/>
    </location>
</feature>
<evidence type="ECO:0000256" key="2">
    <source>
        <dbReference type="ARBA" id="ARBA00010393"/>
    </source>
</evidence>
<dbReference type="InterPro" id="IPR051451">
    <property type="entry name" value="PhoH2-like"/>
</dbReference>
<dbReference type="Gene3D" id="3.40.50.300">
    <property type="entry name" value="P-loop containing nucleotide triphosphate hydrolases"/>
    <property type="match status" value="1"/>
</dbReference>
<sequence>MERTIINTEILIPKELQAYKENITKKLKEIEEIEENIEIKILEDRIIMNGSPEVVKRVEQYICDQINNFYKKEPTNGSKLLIFDKKIVKVLTPGQKRYVEAIEKNEIVIAKGPAGTGKSFLAVAMGISFLRNNMVKKIVLTRPVVEAGEKLGFLPGDIQQKVDPYVRPLYDFLEELLGQERLLKYIERNIIEIVPLAYMRGRTFKDSFVLLDEAQNTTPIQMKMFLTRFGFGSKMVVTGDVTQTDLETNKMSGLIHAWKILQGIKGIAFVELTEEDVVRHDIVKEIIKAYEKWEKKLNECKCI</sequence>
<feature type="coiled-coil region" evidence="7">
    <location>
        <begin position="16"/>
        <end position="43"/>
    </location>
</feature>
<evidence type="ECO:0000259" key="8">
    <source>
        <dbReference type="Pfam" id="PF02562"/>
    </source>
</evidence>
<dbReference type="GO" id="GO:0005524">
    <property type="term" value="F:ATP binding"/>
    <property type="evidence" value="ECO:0007669"/>
    <property type="project" value="UniProtKB-KW"/>
</dbReference>
<dbReference type="PANTHER" id="PTHR30473">
    <property type="entry name" value="PROTEIN PHOH"/>
    <property type="match status" value="1"/>
</dbReference>
<comment type="caution">
    <text evidence="9">The sequence shown here is derived from an EMBL/GenBank/DDBJ whole genome shotgun (WGS) entry which is preliminary data.</text>
</comment>